<dbReference type="EMBL" id="FNRL01000003">
    <property type="protein sequence ID" value="SEA12671.1"/>
    <property type="molecule type" value="Genomic_DNA"/>
</dbReference>
<evidence type="ECO:0000256" key="4">
    <source>
        <dbReference type="ARBA" id="ARBA00022692"/>
    </source>
</evidence>
<dbReference type="SUPFAM" id="SSF49464">
    <property type="entry name" value="Carboxypeptidase regulatory domain-like"/>
    <property type="match status" value="1"/>
</dbReference>
<keyword evidence="4" id="KW-0812">Transmembrane</keyword>
<accession>A0A1H3YN99</accession>
<dbReference type="PANTHER" id="PTHR30069:SF46">
    <property type="entry name" value="OAR PROTEIN"/>
    <property type="match status" value="1"/>
</dbReference>
<evidence type="ECO:0000256" key="1">
    <source>
        <dbReference type="ARBA" id="ARBA00004571"/>
    </source>
</evidence>
<dbReference type="STRING" id="408074.SAMN05660909_00858"/>
<dbReference type="GO" id="GO:0004180">
    <property type="term" value="F:carboxypeptidase activity"/>
    <property type="evidence" value="ECO:0007669"/>
    <property type="project" value="UniProtKB-KW"/>
</dbReference>
<dbReference type="SUPFAM" id="SSF56935">
    <property type="entry name" value="Porins"/>
    <property type="match status" value="1"/>
</dbReference>
<dbReference type="InterPro" id="IPR039426">
    <property type="entry name" value="TonB-dep_rcpt-like"/>
</dbReference>
<protein>
    <submittedName>
        <fullName evidence="8">Carboxypeptidase regulatory-like domain-containing protein</fullName>
    </submittedName>
</protein>
<organism evidence="8 9">
    <name type="scientific">Chitinophaga terrae</name>
    <name type="common">ex Kim and Jung 2007</name>
    <dbReference type="NCBI Taxonomy" id="408074"/>
    <lineage>
        <taxon>Bacteria</taxon>
        <taxon>Pseudomonadati</taxon>
        <taxon>Bacteroidota</taxon>
        <taxon>Chitinophagia</taxon>
        <taxon>Chitinophagales</taxon>
        <taxon>Chitinophagaceae</taxon>
        <taxon>Chitinophaga</taxon>
    </lineage>
</organism>
<evidence type="ECO:0000256" key="3">
    <source>
        <dbReference type="ARBA" id="ARBA00022452"/>
    </source>
</evidence>
<evidence type="ECO:0000256" key="2">
    <source>
        <dbReference type="ARBA" id="ARBA00022448"/>
    </source>
</evidence>
<evidence type="ECO:0000313" key="8">
    <source>
        <dbReference type="EMBL" id="SEA12671.1"/>
    </source>
</evidence>
<proteinExistence type="predicted"/>
<dbReference type="GO" id="GO:0015344">
    <property type="term" value="F:siderophore uptake transmembrane transporter activity"/>
    <property type="evidence" value="ECO:0007669"/>
    <property type="project" value="TreeGrafter"/>
</dbReference>
<keyword evidence="6" id="KW-0998">Cell outer membrane</keyword>
<sequence length="1059" mass="116409">MVTFAQVTTSNMTGYIKDDKGEGLIGATVKAVHTPSGTVYGTTTQEGGRYNIPNMRVGGPYTVTVTFISFKEEKVENVNLPLGQTFKIDFTLQPTTKSLNEVVISGKQNTTFNSGRTGAATTISREQLQNLPSLNRGIADFTKLTPQSGKGLNFAGRNSLFNTFTVDGSLFNNAFGLTDLPGGQTNSQPISLDAIDQIQVNLAPYDVKQSGFTGAAINAVTKSGTNEFSGSIYTFLRSNDLTGKKVKGVDVSNDVYNLKQYGFRFGGPIIKNKLFFFVNGELERQTSPGSNWRANPTDTGTAKTLPPGISVVKSKDLDAVAAALRKLGYDPGAYQDYDFKQNNEKVTARIDWNINEKNKFTFRYSYMNSFKDLNASTSNSRSGRGPSRTSMLFQNTGYRQYNKINSYVAELNSNISNRMSNNVSLTYSRFRDYRSTPGGPFPLVDIENGAGSNYISAGSEPFSGVNNLSQDLFQFVDNLNLYRGKHTLTFGVAGEYFKFSNAFAQFYLGQYRYKDLATFLAAAGGDQTAQPLLYQLTYSAVKGNAAPAAKLNAATISAYGQDEFQINDRFKLTYGIRFDIPFYPTSLAKNPTIDTIGFRNGEHLDVSKLPGAKLMVSPRIGFNWDVKGDQTLQIRGGSGIFTGRIPYVWAVNQAGNNGLLYGNDQLNNPTNRPFSTDPGKYIPANPTAPSSVLINVMSPDFKYPQIWRTNLAVDVVLPGGIVGTFEGIYTKDINAIFHRDANLVNPTGKSVGPGSRDTFPANNKVSPKATNAIVLDNTSKGWSYSLSAQFSKAFDFGLNASVAYAYQNAKDITSSPGSQAASAFNGNAIVNDPNNPVLSYTSFLVQHRVVGTLSYKIKYAKILATTVSLIYEGSPFSDAFNNTRISYVYSGNANRDGSTGNNDLIYVPKDKNDIILIPSNPDDKRTPDQIWNDLNSFISSDKYLNSRRGKFAERNGDHYPWWNHFDVKIIQDIDFARIAPKSKSKLQASLDIINVGNLLNSNWGVAQTVNTPNFLIYRDSNGPNGQQRYSFNNIGSPFLDATNILSRWQMQLGIRYLFN</sequence>
<dbReference type="Gene3D" id="2.40.170.20">
    <property type="entry name" value="TonB-dependent receptor, beta-barrel domain"/>
    <property type="match status" value="1"/>
</dbReference>
<evidence type="ECO:0000256" key="5">
    <source>
        <dbReference type="ARBA" id="ARBA00023136"/>
    </source>
</evidence>
<evidence type="ECO:0000259" key="7">
    <source>
        <dbReference type="Pfam" id="PF25183"/>
    </source>
</evidence>
<feature type="domain" description="TonB-dependent transporter Oar-like beta-barrel" evidence="7">
    <location>
        <begin position="220"/>
        <end position="1014"/>
    </location>
</feature>
<keyword evidence="8" id="KW-0121">Carboxypeptidase</keyword>
<keyword evidence="8" id="KW-0378">Hydrolase</keyword>
<comment type="subcellular location">
    <subcellularLocation>
        <location evidence="1">Cell outer membrane</location>
        <topology evidence="1">Multi-pass membrane protein</topology>
    </subcellularLocation>
</comment>
<dbReference type="PANTHER" id="PTHR30069">
    <property type="entry name" value="TONB-DEPENDENT OUTER MEMBRANE RECEPTOR"/>
    <property type="match status" value="1"/>
</dbReference>
<dbReference type="AlphaFoldDB" id="A0A1H3YN99"/>
<keyword evidence="2" id="KW-0813">Transport</keyword>
<evidence type="ECO:0000313" key="9">
    <source>
        <dbReference type="Proteomes" id="UP000199656"/>
    </source>
</evidence>
<dbReference type="GO" id="GO:0009279">
    <property type="term" value="C:cell outer membrane"/>
    <property type="evidence" value="ECO:0007669"/>
    <property type="project" value="UniProtKB-SubCell"/>
</dbReference>
<dbReference type="InterPro" id="IPR008969">
    <property type="entry name" value="CarboxyPept-like_regulatory"/>
</dbReference>
<reference evidence="9" key="1">
    <citation type="submission" date="2016-10" db="EMBL/GenBank/DDBJ databases">
        <authorList>
            <person name="Varghese N."/>
            <person name="Submissions S."/>
        </authorList>
    </citation>
    <scope>NUCLEOTIDE SEQUENCE [LARGE SCALE GENOMIC DNA]</scope>
    <source>
        <strain evidence="9">DSM 23920</strain>
    </source>
</reference>
<dbReference type="GO" id="GO:0044718">
    <property type="term" value="P:siderophore transmembrane transport"/>
    <property type="evidence" value="ECO:0007669"/>
    <property type="project" value="TreeGrafter"/>
</dbReference>
<dbReference type="Pfam" id="PF25183">
    <property type="entry name" value="OMP_b-brl_4"/>
    <property type="match status" value="1"/>
</dbReference>
<gene>
    <name evidence="8" type="ORF">SAMN05660909_00858</name>
</gene>
<dbReference type="InterPro" id="IPR057601">
    <property type="entry name" value="Oar-like_b-barrel"/>
</dbReference>
<dbReference type="Pfam" id="PF13620">
    <property type="entry name" value="CarboxypepD_reg"/>
    <property type="match status" value="1"/>
</dbReference>
<dbReference type="InterPro" id="IPR036942">
    <property type="entry name" value="Beta-barrel_TonB_sf"/>
</dbReference>
<keyword evidence="8" id="KW-0645">Protease</keyword>
<dbReference type="Gene3D" id="2.60.40.1120">
    <property type="entry name" value="Carboxypeptidase-like, regulatory domain"/>
    <property type="match status" value="1"/>
</dbReference>
<keyword evidence="3" id="KW-1134">Transmembrane beta strand</keyword>
<dbReference type="Proteomes" id="UP000199656">
    <property type="component" value="Unassembled WGS sequence"/>
</dbReference>
<keyword evidence="5" id="KW-0472">Membrane</keyword>
<evidence type="ECO:0000256" key="6">
    <source>
        <dbReference type="ARBA" id="ARBA00023237"/>
    </source>
</evidence>
<keyword evidence="9" id="KW-1185">Reference proteome</keyword>
<name>A0A1H3YN99_9BACT</name>